<dbReference type="EMBL" id="CAJNON010003053">
    <property type="protein sequence ID" value="CAF1520440.1"/>
    <property type="molecule type" value="Genomic_DNA"/>
</dbReference>
<accession>A0A815UT47</accession>
<evidence type="ECO:0000256" key="1">
    <source>
        <dbReference type="SAM" id="MobiDB-lite"/>
    </source>
</evidence>
<comment type="caution">
    <text evidence="2">The sequence shown here is derived from an EMBL/GenBank/DDBJ whole genome shotgun (WGS) entry which is preliminary data.</text>
</comment>
<evidence type="ECO:0000313" key="2">
    <source>
        <dbReference type="EMBL" id="CAF1520440.1"/>
    </source>
</evidence>
<organism evidence="2 3">
    <name type="scientific">Adineta steineri</name>
    <dbReference type="NCBI Taxonomy" id="433720"/>
    <lineage>
        <taxon>Eukaryota</taxon>
        <taxon>Metazoa</taxon>
        <taxon>Spiralia</taxon>
        <taxon>Gnathifera</taxon>
        <taxon>Rotifera</taxon>
        <taxon>Eurotatoria</taxon>
        <taxon>Bdelloidea</taxon>
        <taxon>Adinetida</taxon>
        <taxon>Adinetidae</taxon>
        <taxon>Adineta</taxon>
    </lineage>
</organism>
<proteinExistence type="predicted"/>
<feature type="compositionally biased region" description="Pro residues" evidence="1">
    <location>
        <begin position="17"/>
        <end position="28"/>
    </location>
</feature>
<name>A0A815UT47_9BILA</name>
<dbReference type="Proteomes" id="UP000663891">
    <property type="component" value="Unassembled WGS sequence"/>
</dbReference>
<feature type="region of interest" description="Disordered" evidence="1">
    <location>
        <begin position="1"/>
        <end position="28"/>
    </location>
</feature>
<feature type="non-terminal residue" evidence="2">
    <location>
        <position position="28"/>
    </location>
</feature>
<sequence length="28" mass="2897">MVRAVFDTRAGQGMNPCSPPPPSPSPSI</sequence>
<evidence type="ECO:0000313" key="3">
    <source>
        <dbReference type="Proteomes" id="UP000663891"/>
    </source>
</evidence>
<dbReference type="AlphaFoldDB" id="A0A815UT47"/>
<gene>
    <name evidence="2" type="ORF">VCS650_LOCUS43251</name>
</gene>
<reference evidence="2" key="1">
    <citation type="submission" date="2021-02" db="EMBL/GenBank/DDBJ databases">
        <authorList>
            <person name="Nowell W R."/>
        </authorList>
    </citation>
    <scope>NUCLEOTIDE SEQUENCE</scope>
</reference>
<protein>
    <submittedName>
        <fullName evidence="2">Uncharacterized protein</fullName>
    </submittedName>
</protein>